<gene>
    <name evidence="2" type="ORF">FPE_LOCUS5830</name>
</gene>
<evidence type="ECO:0000313" key="3">
    <source>
        <dbReference type="Proteomes" id="UP000834106"/>
    </source>
</evidence>
<feature type="compositionally biased region" description="Low complexity" evidence="1">
    <location>
        <begin position="234"/>
        <end position="244"/>
    </location>
</feature>
<proteinExistence type="predicted"/>
<name>A0AAD1YZ34_9LAMI</name>
<accession>A0AAD1YZ34</accession>
<keyword evidence="3" id="KW-1185">Reference proteome</keyword>
<dbReference type="PANTHER" id="PTHR37708:SF2">
    <property type="entry name" value="HOMEOBOX HOX-B3-LIKE PROTEIN"/>
    <property type="match status" value="1"/>
</dbReference>
<organism evidence="2 3">
    <name type="scientific">Fraxinus pennsylvanica</name>
    <dbReference type="NCBI Taxonomy" id="56036"/>
    <lineage>
        <taxon>Eukaryota</taxon>
        <taxon>Viridiplantae</taxon>
        <taxon>Streptophyta</taxon>
        <taxon>Embryophyta</taxon>
        <taxon>Tracheophyta</taxon>
        <taxon>Spermatophyta</taxon>
        <taxon>Magnoliopsida</taxon>
        <taxon>eudicotyledons</taxon>
        <taxon>Gunneridae</taxon>
        <taxon>Pentapetalae</taxon>
        <taxon>asterids</taxon>
        <taxon>lamiids</taxon>
        <taxon>Lamiales</taxon>
        <taxon>Oleaceae</taxon>
        <taxon>Oleeae</taxon>
        <taxon>Fraxinus</taxon>
    </lineage>
</organism>
<dbReference type="AlphaFoldDB" id="A0AAD1YZ34"/>
<sequence>MLFSPLLPFTISLLDRWKLKSFKDTTTFKNFSSKSDCQSFKNPPSMAEINGFLLQQNHILQYTVLDSKSLLLSQFSDSNQPQLLQLTADSLIMERGPRYKEYSDLREKRLRKRGVIEPKIPRKEEHVLTPPKKQVKFLGKSNFTTPPKRTKGTSILTQSVPDFSSALRKENRKPPSMLTPVAEKSLTPPAGAKSWGLYGKLGGESKSVNSSEKRSGGIMTRKSHASMGELKGFGTAANNATNEGNRGGRIGRTLFGQRQF</sequence>
<dbReference type="PANTHER" id="PTHR37708">
    <property type="entry name" value="HOMEOBOX HOX-B3-LIKE PROTEIN"/>
    <property type="match status" value="1"/>
</dbReference>
<dbReference type="EMBL" id="OU503038">
    <property type="protein sequence ID" value="CAI9758400.1"/>
    <property type="molecule type" value="Genomic_DNA"/>
</dbReference>
<dbReference type="Proteomes" id="UP000834106">
    <property type="component" value="Chromosome 3"/>
</dbReference>
<feature type="region of interest" description="Disordered" evidence="1">
    <location>
        <begin position="164"/>
        <end position="185"/>
    </location>
</feature>
<evidence type="ECO:0000256" key="1">
    <source>
        <dbReference type="SAM" id="MobiDB-lite"/>
    </source>
</evidence>
<feature type="region of interest" description="Disordered" evidence="1">
    <location>
        <begin position="198"/>
        <end position="260"/>
    </location>
</feature>
<evidence type="ECO:0000313" key="2">
    <source>
        <dbReference type="EMBL" id="CAI9758400.1"/>
    </source>
</evidence>
<protein>
    <submittedName>
        <fullName evidence="2">Uncharacterized protein</fullName>
    </submittedName>
</protein>
<reference evidence="2" key="1">
    <citation type="submission" date="2023-05" db="EMBL/GenBank/DDBJ databases">
        <authorList>
            <person name="Huff M."/>
        </authorList>
    </citation>
    <scope>NUCLEOTIDE SEQUENCE</scope>
</reference>